<dbReference type="GO" id="GO:0006508">
    <property type="term" value="P:proteolysis"/>
    <property type="evidence" value="ECO:0007669"/>
    <property type="project" value="InterPro"/>
</dbReference>
<dbReference type="SUPFAM" id="SSF52743">
    <property type="entry name" value="Subtilisin-like"/>
    <property type="match status" value="1"/>
</dbReference>
<accession>A0A2M8W516</accession>
<dbReference type="EMBL" id="PGTY01000002">
    <property type="protein sequence ID" value="PJI85996.1"/>
    <property type="molecule type" value="Genomic_DNA"/>
</dbReference>
<name>A0A2M8W516_9RHOB</name>
<evidence type="ECO:0000313" key="3">
    <source>
        <dbReference type="Proteomes" id="UP000228531"/>
    </source>
</evidence>
<organism evidence="2 3">
    <name type="scientific">Yoonia maricola</name>
    <dbReference type="NCBI Taxonomy" id="420999"/>
    <lineage>
        <taxon>Bacteria</taxon>
        <taxon>Pseudomonadati</taxon>
        <taxon>Pseudomonadota</taxon>
        <taxon>Alphaproteobacteria</taxon>
        <taxon>Rhodobacterales</taxon>
        <taxon>Paracoccaceae</taxon>
        <taxon>Yoonia</taxon>
    </lineage>
</organism>
<dbReference type="OrthoDB" id="9768989at2"/>
<proteinExistence type="predicted"/>
<dbReference type="AlphaFoldDB" id="A0A2M8W516"/>
<dbReference type="RefSeq" id="WP_100368332.1">
    <property type="nucleotide sequence ID" value="NZ_PGTY01000002.1"/>
</dbReference>
<dbReference type="InterPro" id="IPR036852">
    <property type="entry name" value="Peptidase_S8/S53_dom_sf"/>
</dbReference>
<gene>
    <name evidence="2" type="ORF">BC777_2350</name>
</gene>
<dbReference type="InterPro" id="IPR034074">
    <property type="entry name" value="Y4bN_pept_dom"/>
</dbReference>
<dbReference type="Proteomes" id="UP000228531">
    <property type="component" value="Unassembled WGS sequence"/>
</dbReference>
<dbReference type="Pfam" id="PF00082">
    <property type="entry name" value="Peptidase_S8"/>
    <property type="match status" value="1"/>
</dbReference>
<dbReference type="GO" id="GO:0004252">
    <property type="term" value="F:serine-type endopeptidase activity"/>
    <property type="evidence" value="ECO:0007669"/>
    <property type="project" value="InterPro"/>
</dbReference>
<protein>
    <submittedName>
        <fullName evidence="2">Subtilase family protein</fullName>
    </submittedName>
</protein>
<feature type="domain" description="Peptidase S8/S53" evidence="1">
    <location>
        <begin position="272"/>
        <end position="616"/>
    </location>
</feature>
<dbReference type="InterPro" id="IPR000209">
    <property type="entry name" value="Peptidase_S8/S53_dom"/>
</dbReference>
<dbReference type="CDD" id="cd04847">
    <property type="entry name" value="Peptidases_S8_Subtilisin_like_2"/>
    <property type="match status" value="1"/>
</dbReference>
<sequence length="839" mass="92714">MASRYHLPHQVISGRHTNDRYQAHTFPRTKREFDREAYSNELLAQLKQGAQKFKDGAPIEPKLGSPDGVFLEVTLNSSNSVTEVLQKNKMQVGATKILPNGDRVVGLYVPTKSMNALEGLLHAYGYGDLGKTGDPPNSGRVEAINSFRAANFLSFWNDDRFRLPDDENTPIWWEVWCAPEHETDLEKMCATMGLEMGAHENRLRFPESVVVPVLASKINIELVLFAKFTIQELRRSDDTPEFYLEDNDVDEQLEWVDDLAQKVKWPDVNVPYISVLDTGVNRAHDLLEAALSVSDLFAVKPQWGGDDTGHRALSSHGTQMASVALHGDLTHLLSTTSPVVLQHRVESVKLVPPPSFPENPEEKLGCLTESAVLDPEAASPDRRRIHCLAVSNKDRAGSQPSPWSSAIDRLAAGAVNPSDETEPKRLFVVSSGNTDGSIQHFDEVVGPTQSPVLDPAQSWNALSVGGVTFKVEIQGPNTEEMYPLAKAGELSPHTRTTVDWDESRTPYKPEVVFEAGNKAVGKDGYVVQMNSLDLLAAGRDMTHKPLAAFRATSAATALAARAAAVVTTRNPELWPETVRGLLVHSAEWTEPMRKEFEAVGDYKAQAKLLLRRFGYGVPDIERACASASNHVTLIAQEQIQPFVTGKMGYCHVFDLPWPKAVIESLPGDTELEVKVTLSYFIEPNPGRSASIYPNRYQSHGLRFDLRRKEETVSGFLEQTNALKKQGKQKPKREPDEGWVFGSTAVSAGSLHCDVWRGDAAKLLTRDMICVYPVAGWWKSSKIPGKNSQMARYALIVSIKSPSLEIDLHTPISAIVSPEIETTVKSEVEAFIDTEVGNEK</sequence>
<evidence type="ECO:0000313" key="2">
    <source>
        <dbReference type="EMBL" id="PJI85996.1"/>
    </source>
</evidence>
<evidence type="ECO:0000259" key="1">
    <source>
        <dbReference type="Pfam" id="PF00082"/>
    </source>
</evidence>
<keyword evidence="3" id="KW-1185">Reference proteome</keyword>
<comment type="caution">
    <text evidence="2">The sequence shown here is derived from an EMBL/GenBank/DDBJ whole genome shotgun (WGS) entry which is preliminary data.</text>
</comment>
<reference evidence="2 3" key="1">
    <citation type="submission" date="2017-11" db="EMBL/GenBank/DDBJ databases">
        <title>Genomic Encyclopedia of Archaeal and Bacterial Type Strains, Phase II (KMG-II): From Individual Species to Whole Genera.</title>
        <authorList>
            <person name="Goeker M."/>
        </authorList>
    </citation>
    <scope>NUCLEOTIDE SEQUENCE [LARGE SCALE GENOMIC DNA]</scope>
    <source>
        <strain evidence="2 3">DSM 29128</strain>
    </source>
</reference>
<dbReference type="Gene3D" id="3.40.50.200">
    <property type="entry name" value="Peptidase S8/S53 domain"/>
    <property type="match status" value="1"/>
</dbReference>